<evidence type="ECO:0000256" key="1">
    <source>
        <dbReference type="SAM" id="SignalP"/>
    </source>
</evidence>
<proteinExistence type="predicted"/>
<evidence type="ECO:0000313" key="3">
    <source>
        <dbReference type="Proteomes" id="UP001481413"/>
    </source>
</evidence>
<dbReference type="Proteomes" id="UP001481413">
    <property type="component" value="Unassembled WGS sequence"/>
</dbReference>
<reference evidence="2 3" key="1">
    <citation type="submission" date="2024-04" db="EMBL/GenBank/DDBJ databases">
        <title>Draft genome sequence of Thalassolituus maritimus NBRC 116585.</title>
        <authorList>
            <person name="Miyakawa T."/>
            <person name="Kusuya Y."/>
            <person name="Miura T."/>
        </authorList>
    </citation>
    <scope>NUCLEOTIDE SEQUENCE [LARGE SCALE GENOMIC DNA]</scope>
    <source>
        <strain evidence="2 3">5NW40-0001</strain>
    </source>
</reference>
<dbReference type="RefSeq" id="WP_353293839.1">
    <property type="nucleotide sequence ID" value="NZ_BAABWH010000002.1"/>
</dbReference>
<feature type="signal peptide" evidence="1">
    <location>
        <begin position="1"/>
        <end position="28"/>
    </location>
</feature>
<keyword evidence="1" id="KW-0732">Signal</keyword>
<evidence type="ECO:0008006" key="4">
    <source>
        <dbReference type="Google" id="ProtNLM"/>
    </source>
</evidence>
<protein>
    <recommendedName>
        <fullName evidence="4">Lipoprotein</fullName>
    </recommendedName>
</protein>
<accession>A0ABP9ZXP2</accession>
<dbReference type="EMBL" id="BAABWH010000002">
    <property type="protein sequence ID" value="GAA6144902.1"/>
    <property type="molecule type" value="Genomic_DNA"/>
</dbReference>
<name>A0ABP9ZXP2_9GAMM</name>
<sequence>MGKRNKLWKSISVIGLAGAAGMSLSACTEEENEGEAAVAPIETSVDAVALAGEGEGEGEVISAGEGEGEGEGEVVAAGEGEGEGAAATELTSDDLAYLTHLSLIKGHLYVGAELYKAGHIEHAKTHMKHPESELYADLVPAFEARGTAGFAKELTAVSDAVNEEKGVEAVQTALDTLLAAIDTNAMAVSETSATPAEKLKLVVQLLRTAADEYAIAVVDGKMENAHEYQDAFGFTTIATDLVEGIESDESAVTDAKAATLAILADVKPHWPGLIPPETLKTEAGALYGAAAQIELLALSL</sequence>
<evidence type="ECO:0000313" key="2">
    <source>
        <dbReference type="EMBL" id="GAA6144902.1"/>
    </source>
</evidence>
<keyword evidence="3" id="KW-1185">Reference proteome</keyword>
<dbReference type="PROSITE" id="PS51257">
    <property type="entry name" value="PROKAR_LIPOPROTEIN"/>
    <property type="match status" value="1"/>
</dbReference>
<gene>
    <name evidence="2" type="ORF">NBRC116585_10190</name>
</gene>
<organism evidence="2 3">
    <name type="scientific">Thalassolituus maritimus</name>
    <dbReference type="NCBI Taxonomy" id="484498"/>
    <lineage>
        <taxon>Bacteria</taxon>
        <taxon>Pseudomonadati</taxon>
        <taxon>Pseudomonadota</taxon>
        <taxon>Gammaproteobacteria</taxon>
        <taxon>Oceanospirillales</taxon>
        <taxon>Oceanospirillaceae</taxon>
        <taxon>Thalassolituus</taxon>
    </lineage>
</organism>
<feature type="chain" id="PRO_5045987626" description="Lipoprotein" evidence="1">
    <location>
        <begin position="29"/>
        <end position="300"/>
    </location>
</feature>
<comment type="caution">
    <text evidence="2">The sequence shown here is derived from an EMBL/GenBank/DDBJ whole genome shotgun (WGS) entry which is preliminary data.</text>
</comment>